<dbReference type="SUPFAM" id="SSF53474">
    <property type="entry name" value="alpha/beta-Hydrolases"/>
    <property type="match status" value="1"/>
</dbReference>
<evidence type="ECO:0000313" key="3">
    <source>
        <dbReference type="Proteomes" id="UP001428817"/>
    </source>
</evidence>
<sequence>MSHVLREHQVKLGPVRTCYFEGGNRLGHTVVLVHEGGYGGDAPNTFGRLAERLADEYYLVLPEMLGFGGTDKAVFFGENPYEPRLRHLAAFLDALDLGEAHFVGNSFGGGMVLRLSIREETSWRMKSATSISGTGGPFRTPEALKEMAEYLPSIEAAWRLDSWILHPGARDEAHARARFESSMRPGQWEVMTAPTLRNPAQPEQARPWDFPEALSASAVPTLLVAGTLDRMLEAGWEDMVAKHLKHVRVERLEAGHSPNISHPDDTAILLRDFFDHVDGR</sequence>
<comment type="caution">
    <text evidence="2">The sequence shown here is derived from an EMBL/GenBank/DDBJ whole genome shotgun (WGS) entry which is preliminary data.</text>
</comment>
<gene>
    <name evidence="2" type="ORF">GCM10023321_63410</name>
</gene>
<organism evidence="2 3">
    <name type="scientific">Pseudonocardia eucalypti</name>
    <dbReference type="NCBI Taxonomy" id="648755"/>
    <lineage>
        <taxon>Bacteria</taxon>
        <taxon>Bacillati</taxon>
        <taxon>Actinomycetota</taxon>
        <taxon>Actinomycetes</taxon>
        <taxon>Pseudonocardiales</taxon>
        <taxon>Pseudonocardiaceae</taxon>
        <taxon>Pseudonocardia</taxon>
    </lineage>
</organism>
<dbReference type="Pfam" id="PF12697">
    <property type="entry name" value="Abhydrolase_6"/>
    <property type="match status" value="1"/>
</dbReference>
<dbReference type="EMBL" id="BAABJP010000041">
    <property type="protein sequence ID" value="GAA5168806.1"/>
    <property type="molecule type" value="Genomic_DNA"/>
</dbReference>
<dbReference type="PRINTS" id="PR00111">
    <property type="entry name" value="ABHYDROLASE"/>
</dbReference>
<dbReference type="GO" id="GO:0016787">
    <property type="term" value="F:hydrolase activity"/>
    <property type="evidence" value="ECO:0007669"/>
    <property type="project" value="UniProtKB-KW"/>
</dbReference>
<dbReference type="Proteomes" id="UP001428817">
    <property type="component" value="Unassembled WGS sequence"/>
</dbReference>
<evidence type="ECO:0000259" key="1">
    <source>
        <dbReference type="Pfam" id="PF12697"/>
    </source>
</evidence>
<dbReference type="InterPro" id="IPR029058">
    <property type="entry name" value="AB_hydrolase_fold"/>
</dbReference>
<keyword evidence="3" id="KW-1185">Reference proteome</keyword>
<evidence type="ECO:0000313" key="2">
    <source>
        <dbReference type="EMBL" id="GAA5168806.1"/>
    </source>
</evidence>
<feature type="domain" description="AB hydrolase-1" evidence="1">
    <location>
        <begin position="30"/>
        <end position="267"/>
    </location>
</feature>
<name>A0ABP9QWZ0_9PSEU</name>
<dbReference type="InterPro" id="IPR050266">
    <property type="entry name" value="AB_hydrolase_sf"/>
</dbReference>
<keyword evidence="2" id="KW-0378">Hydrolase</keyword>
<accession>A0ABP9QWZ0</accession>
<dbReference type="PANTHER" id="PTHR43798">
    <property type="entry name" value="MONOACYLGLYCEROL LIPASE"/>
    <property type="match status" value="1"/>
</dbReference>
<dbReference type="PANTHER" id="PTHR43798:SF5">
    <property type="entry name" value="MONOACYLGLYCEROL LIPASE ABHD6"/>
    <property type="match status" value="1"/>
</dbReference>
<dbReference type="Gene3D" id="3.40.50.1820">
    <property type="entry name" value="alpha/beta hydrolase"/>
    <property type="match status" value="1"/>
</dbReference>
<protein>
    <submittedName>
        <fullName evidence="2">Alpha/beta fold hydrolase</fullName>
    </submittedName>
</protein>
<reference evidence="3" key="1">
    <citation type="journal article" date="2019" name="Int. J. Syst. Evol. Microbiol.">
        <title>The Global Catalogue of Microorganisms (GCM) 10K type strain sequencing project: providing services to taxonomists for standard genome sequencing and annotation.</title>
        <authorList>
            <consortium name="The Broad Institute Genomics Platform"/>
            <consortium name="The Broad Institute Genome Sequencing Center for Infectious Disease"/>
            <person name="Wu L."/>
            <person name="Ma J."/>
        </authorList>
    </citation>
    <scope>NUCLEOTIDE SEQUENCE [LARGE SCALE GENOMIC DNA]</scope>
    <source>
        <strain evidence="3">JCM 18303</strain>
    </source>
</reference>
<dbReference type="InterPro" id="IPR000073">
    <property type="entry name" value="AB_hydrolase_1"/>
</dbReference>
<proteinExistence type="predicted"/>